<keyword evidence="1" id="KW-0472">Membrane</keyword>
<protein>
    <submittedName>
        <fullName evidence="3">EamA family transporter</fullName>
    </submittedName>
</protein>
<name>A0A7T5R0Q5_9BACT</name>
<accession>A0A7T5R0Q5</accession>
<dbReference type="SUPFAM" id="SSF103481">
    <property type="entry name" value="Multidrug resistance efflux transporter EmrE"/>
    <property type="match status" value="1"/>
</dbReference>
<organism evidence="3 4">
    <name type="scientific">Micavibrio aeruginosavorus</name>
    <dbReference type="NCBI Taxonomy" id="349221"/>
    <lineage>
        <taxon>Bacteria</taxon>
        <taxon>Pseudomonadati</taxon>
        <taxon>Bdellovibrionota</taxon>
        <taxon>Bdellovibrionia</taxon>
        <taxon>Bdellovibrionales</taxon>
        <taxon>Pseudobdellovibrionaceae</taxon>
        <taxon>Micavibrio</taxon>
    </lineage>
</organism>
<dbReference type="InterPro" id="IPR037185">
    <property type="entry name" value="EmrE-like"/>
</dbReference>
<keyword evidence="1" id="KW-1133">Transmembrane helix</keyword>
<dbReference type="AlphaFoldDB" id="A0A7T5R0Q5"/>
<gene>
    <name evidence="3" type="ORF">HYS17_07575</name>
</gene>
<dbReference type="Proteomes" id="UP000595362">
    <property type="component" value="Chromosome"/>
</dbReference>
<feature type="transmembrane region" description="Helical" evidence="1">
    <location>
        <begin position="31"/>
        <end position="51"/>
    </location>
</feature>
<feature type="transmembrane region" description="Helical" evidence="1">
    <location>
        <begin position="71"/>
        <end position="90"/>
    </location>
</feature>
<feature type="transmembrane region" description="Helical" evidence="1">
    <location>
        <begin position="102"/>
        <end position="121"/>
    </location>
</feature>
<evidence type="ECO:0000259" key="2">
    <source>
        <dbReference type="Pfam" id="PF00892"/>
    </source>
</evidence>
<keyword evidence="1" id="KW-0812">Transmembrane</keyword>
<evidence type="ECO:0000313" key="3">
    <source>
        <dbReference type="EMBL" id="QQG35400.1"/>
    </source>
</evidence>
<proteinExistence type="predicted"/>
<dbReference type="InterPro" id="IPR000620">
    <property type="entry name" value="EamA_dom"/>
</dbReference>
<dbReference type="EMBL" id="CP066681">
    <property type="protein sequence ID" value="QQG35400.1"/>
    <property type="molecule type" value="Genomic_DNA"/>
</dbReference>
<dbReference type="Pfam" id="PF00892">
    <property type="entry name" value="EamA"/>
    <property type="match status" value="1"/>
</dbReference>
<evidence type="ECO:0000256" key="1">
    <source>
        <dbReference type="SAM" id="Phobius"/>
    </source>
</evidence>
<dbReference type="GO" id="GO:0016020">
    <property type="term" value="C:membrane"/>
    <property type="evidence" value="ECO:0007669"/>
    <property type="project" value="InterPro"/>
</dbReference>
<sequence>MLAWSWAILTLCAALCWGLAYALLGKILHSGISSAFALAAIGICTLSTYVAVLVKSGTFYSGVQIVQQNKVVFFCLLAVAACLISGQFLVYRAISLKDAPHVAILEICYPIFTCLFTWLLFRNLELSWHIVAGGILIFVGSALVLFRTSQ</sequence>
<reference evidence="3 4" key="1">
    <citation type="submission" date="2020-07" db="EMBL/GenBank/DDBJ databases">
        <title>Huge and variable diversity of episymbiotic CPR bacteria and DPANN archaea in groundwater ecosystems.</title>
        <authorList>
            <person name="He C.Y."/>
            <person name="Keren R."/>
            <person name="Whittaker M."/>
            <person name="Farag I.F."/>
            <person name="Doudna J."/>
            <person name="Cate J.H.D."/>
            <person name="Banfield J.F."/>
        </authorList>
    </citation>
    <scope>NUCLEOTIDE SEQUENCE [LARGE SCALE GENOMIC DNA]</scope>
    <source>
        <strain evidence="3">NC_groundwater_70_Ag_B-0.1um_54_66</strain>
    </source>
</reference>
<feature type="transmembrane region" description="Helical" evidence="1">
    <location>
        <begin position="127"/>
        <end position="146"/>
    </location>
</feature>
<feature type="transmembrane region" description="Helical" evidence="1">
    <location>
        <begin position="6"/>
        <end position="24"/>
    </location>
</feature>
<feature type="domain" description="EamA" evidence="2">
    <location>
        <begin position="5"/>
        <end position="145"/>
    </location>
</feature>
<evidence type="ECO:0000313" key="4">
    <source>
        <dbReference type="Proteomes" id="UP000595362"/>
    </source>
</evidence>